<feature type="domain" description="P5B-type ATPase N-terminal" evidence="9">
    <location>
        <begin position="13"/>
        <end position="169"/>
    </location>
</feature>
<accession>A0A7J7JTS3</accession>
<dbReference type="GO" id="GO:0046872">
    <property type="term" value="F:metal ion binding"/>
    <property type="evidence" value="ECO:0007669"/>
    <property type="project" value="UniProtKB-UniRule"/>
</dbReference>
<comment type="caution">
    <text evidence="10">The sequence shown here is derived from an EMBL/GenBank/DDBJ whole genome shotgun (WGS) entry which is preliminary data.</text>
</comment>
<evidence type="ECO:0000256" key="6">
    <source>
        <dbReference type="ARBA" id="ARBA00022842"/>
    </source>
</evidence>
<gene>
    <name evidence="10" type="ORF">EB796_012381</name>
</gene>
<evidence type="ECO:0000313" key="10">
    <source>
        <dbReference type="EMBL" id="KAF6029313.1"/>
    </source>
</evidence>
<dbReference type="GO" id="GO:0005524">
    <property type="term" value="F:ATP binding"/>
    <property type="evidence" value="ECO:0007669"/>
    <property type="project" value="UniProtKB-UniRule"/>
</dbReference>
<feature type="transmembrane region" description="Helical" evidence="8">
    <location>
        <begin position="29"/>
        <end position="48"/>
    </location>
</feature>
<dbReference type="EC" id="7.2.2.-" evidence="8"/>
<keyword evidence="7 8" id="KW-1278">Translocase</keyword>
<evidence type="ECO:0000256" key="1">
    <source>
        <dbReference type="ARBA" id="ARBA00004141"/>
    </source>
</evidence>
<dbReference type="EMBL" id="VXIV02001831">
    <property type="protein sequence ID" value="KAF6029313.1"/>
    <property type="molecule type" value="Genomic_DNA"/>
</dbReference>
<keyword evidence="2" id="KW-0597">Phosphoprotein</keyword>
<dbReference type="PANTHER" id="PTHR45630">
    <property type="entry name" value="CATION-TRANSPORTING ATPASE-RELATED"/>
    <property type="match status" value="1"/>
</dbReference>
<evidence type="ECO:0000256" key="7">
    <source>
        <dbReference type="ARBA" id="ARBA00022967"/>
    </source>
</evidence>
<keyword evidence="4 8" id="KW-0547">Nucleotide-binding</keyword>
<name>A0A7J7JTS3_BUGNE</name>
<evidence type="ECO:0000256" key="3">
    <source>
        <dbReference type="ARBA" id="ARBA00022723"/>
    </source>
</evidence>
<dbReference type="Proteomes" id="UP000593567">
    <property type="component" value="Unassembled WGS sequence"/>
</dbReference>
<keyword evidence="11" id="KW-1185">Reference proteome</keyword>
<evidence type="ECO:0000256" key="5">
    <source>
        <dbReference type="ARBA" id="ARBA00022840"/>
    </source>
</evidence>
<comment type="subcellular location">
    <subcellularLocation>
        <location evidence="1 8">Membrane</location>
        <topology evidence="1 8">Multi-pass membrane protein</topology>
    </subcellularLocation>
</comment>
<keyword evidence="8" id="KW-0812">Transmembrane</keyword>
<dbReference type="AlphaFoldDB" id="A0A7J7JTS3"/>
<sequence length="222" mass="25608">MPHKKLLLNFGTDDQLVGTGYRLSSVGTIMSYVLAIVTAALSILVFYWKPNWKVRLFYSKCSVQDADLFILEDKYHQNFVVWVIKQQVDSELEGPHFHWPNLQPVQPNGKLNRSRSKSNEFFSSDVSDDRQALISDTEDNVTIYMDSDLDSANAKIFRYIDHHNVRYIWTPSNSNYERLHGLDTGVKCMDFHEKFEGMTRAREPLSFPCVSETPEIGYCLPA</sequence>
<dbReference type="GO" id="GO:0019829">
    <property type="term" value="F:ATPase-coupled monoatomic cation transmembrane transporter activity"/>
    <property type="evidence" value="ECO:0007669"/>
    <property type="project" value="UniProtKB-UniRule"/>
</dbReference>
<evidence type="ECO:0000256" key="2">
    <source>
        <dbReference type="ARBA" id="ARBA00022553"/>
    </source>
</evidence>
<comment type="caution">
    <text evidence="8">Lacks conserved residue(s) required for the propagation of feature annotation.</text>
</comment>
<proteinExistence type="inferred from homology"/>
<dbReference type="OrthoDB" id="5814776at2759"/>
<evidence type="ECO:0000259" key="9">
    <source>
        <dbReference type="Pfam" id="PF12409"/>
    </source>
</evidence>
<keyword evidence="8" id="KW-0472">Membrane</keyword>
<dbReference type="InterPro" id="IPR006544">
    <property type="entry name" value="P-type_TPase_V"/>
</dbReference>
<reference evidence="10" key="1">
    <citation type="submission" date="2020-06" db="EMBL/GenBank/DDBJ databases">
        <title>Draft genome of Bugula neritina, a colonial animal packing powerful symbionts and potential medicines.</title>
        <authorList>
            <person name="Rayko M."/>
        </authorList>
    </citation>
    <scope>NUCLEOTIDE SEQUENCE [LARGE SCALE GENOMIC DNA]</scope>
    <source>
        <strain evidence="10">Kwan_BN1</strain>
    </source>
</reference>
<dbReference type="GO" id="GO:0140358">
    <property type="term" value="F:P-type transmembrane transporter activity"/>
    <property type="evidence" value="ECO:0007669"/>
    <property type="project" value="InterPro"/>
</dbReference>
<dbReference type="GO" id="GO:0015203">
    <property type="term" value="F:polyamine transmembrane transporter activity"/>
    <property type="evidence" value="ECO:0007669"/>
    <property type="project" value="TreeGrafter"/>
</dbReference>
<evidence type="ECO:0000313" key="11">
    <source>
        <dbReference type="Proteomes" id="UP000593567"/>
    </source>
</evidence>
<protein>
    <recommendedName>
        <fullName evidence="8">Cation-transporting ATPase</fullName>
        <ecNumber evidence="8">7.2.2.-</ecNumber>
    </recommendedName>
</protein>
<keyword evidence="6 8" id="KW-0460">Magnesium</keyword>
<dbReference type="GO" id="GO:0006874">
    <property type="term" value="P:intracellular calcium ion homeostasis"/>
    <property type="evidence" value="ECO:0007669"/>
    <property type="project" value="TreeGrafter"/>
</dbReference>
<organism evidence="10 11">
    <name type="scientific">Bugula neritina</name>
    <name type="common">Brown bryozoan</name>
    <name type="synonym">Sertularia neritina</name>
    <dbReference type="NCBI Taxonomy" id="10212"/>
    <lineage>
        <taxon>Eukaryota</taxon>
        <taxon>Metazoa</taxon>
        <taxon>Spiralia</taxon>
        <taxon>Lophotrochozoa</taxon>
        <taxon>Bryozoa</taxon>
        <taxon>Gymnolaemata</taxon>
        <taxon>Cheilostomatida</taxon>
        <taxon>Flustrina</taxon>
        <taxon>Buguloidea</taxon>
        <taxon>Bugulidae</taxon>
        <taxon>Bugula</taxon>
    </lineage>
</organism>
<comment type="catalytic activity">
    <reaction evidence="8">
        <text>ATP + H2O = ADP + phosphate + H(+)</text>
        <dbReference type="Rhea" id="RHEA:13065"/>
        <dbReference type="ChEBI" id="CHEBI:15377"/>
        <dbReference type="ChEBI" id="CHEBI:15378"/>
        <dbReference type="ChEBI" id="CHEBI:30616"/>
        <dbReference type="ChEBI" id="CHEBI:43474"/>
        <dbReference type="ChEBI" id="CHEBI:456216"/>
    </reaction>
</comment>
<dbReference type="Pfam" id="PF12409">
    <property type="entry name" value="P5-ATPase"/>
    <property type="match status" value="1"/>
</dbReference>
<keyword evidence="3 8" id="KW-0479">Metal-binding</keyword>
<keyword evidence="5 8" id="KW-0067">ATP-binding</keyword>
<evidence type="ECO:0000256" key="8">
    <source>
        <dbReference type="RuleBase" id="RU362082"/>
    </source>
</evidence>
<dbReference type="InterPro" id="IPR047819">
    <property type="entry name" value="P5A-ATPase_N"/>
</dbReference>
<dbReference type="GO" id="GO:0031902">
    <property type="term" value="C:late endosome membrane"/>
    <property type="evidence" value="ECO:0007669"/>
    <property type="project" value="TreeGrafter"/>
</dbReference>
<comment type="similarity">
    <text evidence="8">Belongs to the cation transport ATPase (P-type) (TC 3.A.3) family. Type V subfamily.</text>
</comment>
<dbReference type="PANTHER" id="PTHR45630:SF8">
    <property type="entry name" value="CATION-TRANSPORTING ATPASE"/>
    <property type="match status" value="1"/>
</dbReference>
<evidence type="ECO:0000256" key="4">
    <source>
        <dbReference type="ARBA" id="ARBA00022741"/>
    </source>
</evidence>
<keyword evidence="8" id="KW-1133">Transmembrane helix</keyword>